<dbReference type="Proteomes" id="UP000199421">
    <property type="component" value="Unassembled WGS sequence"/>
</dbReference>
<gene>
    <name evidence="1" type="ORF">SAMN05661044_04039</name>
</gene>
<sequence>MTQIYTYYLKYIELVDISYKKKTLIVASCRLRVASYELPVMSCEFGIENSTIEQLNHLTIQLLNNLTLAIQLINMYGMRIYITIF</sequence>
<proteinExistence type="predicted"/>
<evidence type="ECO:0000313" key="2">
    <source>
        <dbReference type="Proteomes" id="UP000199421"/>
    </source>
</evidence>
<protein>
    <submittedName>
        <fullName evidence="1">Uncharacterized protein</fullName>
    </submittedName>
</protein>
<dbReference type="EMBL" id="FOAF01000006">
    <property type="protein sequence ID" value="SEM02805.1"/>
    <property type="molecule type" value="Genomic_DNA"/>
</dbReference>
<name>A0A1H7V1U6_OLID1</name>
<keyword evidence="2" id="KW-1185">Reference proteome</keyword>
<accession>A0A1H7V1U6</accession>
<reference evidence="2" key="1">
    <citation type="submission" date="2016-10" db="EMBL/GenBank/DDBJ databases">
        <authorList>
            <person name="Varghese N."/>
            <person name="Submissions S."/>
        </authorList>
    </citation>
    <scope>NUCLEOTIDE SEQUENCE [LARGE SCALE GENOMIC DNA]</scope>
    <source>
        <strain evidence="2">DSM 18733</strain>
    </source>
</reference>
<organism evidence="1 2">
    <name type="scientific">Olivibacter domesticus</name>
    <name type="common">Pseudosphingobacterium domesticum</name>
    <dbReference type="NCBI Taxonomy" id="407022"/>
    <lineage>
        <taxon>Bacteria</taxon>
        <taxon>Pseudomonadati</taxon>
        <taxon>Bacteroidota</taxon>
        <taxon>Sphingobacteriia</taxon>
        <taxon>Sphingobacteriales</taxon>
        <taxon>Sphingobacteriaceae</taxon>
        <taxon>Olivibacter</taxon>
    </lineage>
</organism>
<evidence type="ECO:0000313" key="1">
    <source>
        <dbReference type="EMBL" id="SEM02805.1"/>
    </source>
</evidence>
<dbReference type="AlphaFoldDB" id="A0A1H7V1U6"/>